<feature type="compositionally biased region" description="Basic residues" evidence="9">
    <location>
        <begin position="1"/>
        <end position="12"/>
    </location>
</feature>
<evidence type="ECO:0000256" key="8">
    <source>
        <dbReference type="ARBA" id="ARBA00023224"/>
    </source>
</evidence>
<protein>
    <recommendedName>
        <fullName evidence="13">Odorant receptor</fullName>
    </recommendedName>
</protein>
<reference evidence="11 12" key="1">
    <citation type="journal article" date="2022" name="Allergy">
        <title>Genome assembly and annotation of Periplaneta americana reveal a comprehensive cockroach allergen profile.</title>
        <authorList>
            <person name="Wang L."/>
            <person name="Xiong Q."/>
            <person name="Saelim N."/>
            <person name="Wang L."/>
            <person name="Nong W."/>
            <person name="Wan A.T."/>
            <person name="Shi M."/>
            <person name="Liu X."/>
            <person name="Cao Q."/>
            <person name="Hui J.H.L."/>
            <person name="Sookrung N."/>
            <person name="Leung T.F."/>
            <person name="Tungtrongchitr A."/>
            <person name="Tsui S.K.W."/>
        </authorList>
    </citation>
    <scope>NUCLEOTIDE SEQUENCE [LARGE SCALE GENOMIC DNA]</scope>
    <source>
        <strain evidence="11">PWHHKU_190912</strain>
    </source>
</reference>
<dbReference type="InterPro" id="IPR004117">
    <property type="entry name" value="7tm6_olfct_rcpt"/>
</dbReference>
<evidence type="ECO:0000256" key="1">
    <source>
        <dbReference type="ARBA" id="ARBA00004141"/>
    </source>
</evidence>
<keyword evidence="5 10" id="KW-1133">Transmembrane helix</keyword>
<feature type="transmembrane region" description="Helical" evidence="10">
    <location>
        <begin position="377"/>
        <end position="401"/>
    </location>
</feature>
<dbReference type="PANTHER" id="PTHR21137:SF42">
    <property type="entry name" value="ODORANT RECEPTOR 83A"/>
    <property type="match status" value="1"/>
</dbReference>
<evidence type="ECO:0000256" key="3">
    <source>
        <dbReference type="ARBA" id="ARBA00022692"/>
    </source>
</evidence>
<evidence type="ECO:0000313" key="12">
    <source>
        <dbReference type="Proteomes" id="UP001148838"/>
    </source>
</evidence>
<dbReference type="Proteomes" id="UP001148838">
    <property type="component" value="Unassembled WGS sequence"/>
</dbReference>
<comment type="caution">
    <text evidence="11">The sequence shown here is derived from an EMBL/GenBank/DDBJ whole genome shotgun (WGS) entry which is preliminary data.</text>
</comment>
<comment type="subcellular location">
    <subcellularLocation>
        <location evidence="1">Membrane</location>
        <topology evidence="1">Multi-pass membrane protein</topology>
    </subcellularLocation>
</comment>
<evidence type="ECO:0000256" key="10">
    <source>
        <dbReference type="SAM" id="Phobius"/>
    </source>
</evidence>
<keyword evidence="6 10" id="KW-0472">Membrane</keyword>
<name>A0ABQ8T9A1_PERAM</name>
<keyword evidence="8" id="KW-0807">Transducer</keyword>
<keyword evidence="2" id="KW-0716">Sensory transduction</keyword>
<feature type="region of interest" description="Disordered" evidence="9">
    <location>
        <begin position="1"/>
        <end position="23"/>
    </location>
</feature>
<evidence type="ECO:0000256" key="4">
    <source>
        <dbReference type="ARBA" id="ARBA00022725"/>
    </source>
</evidence>
<evidence type="ECO:0000256" key="5">
    <source>
        <dbReference type="ARBA" id="ARBA00022989"/>
    </source>
</evidence>
<feature type="transmembrane region" description="Helical" evidence="10">
    <location>
        <begin position="413"/>
        <end position="434"/>
    </location>
</feature>
<evidence type="ECO:0000313" key="11">
    <source>
        <dbReference type="EMBL" id="KAJ4442838.1"/>
    </source>
</evidence>
<proteinExistence type="predicted"/>
<dbReference type="Pfam" id="PF02949">
    <property type="entry name" value="7tm_6"/>
    <property type="match status" value="1"/>
</dbReference>
<sequence>MRTTRKTTSTKKTRADEDEMENSDYGHESSVVIVFTISCSVHTCGVTVSTSSRETRYEWFLRIMGMWRGDMDPSRAKLYTLFSAAAHILIAYSTVGLTMELYLHRNDLLSKLETIAVSISHVILCLKLYVLDFRTGEVQTIVNAIKGNFFIHGDELSTENRLVIKKVLRHAKIITMSYFAVGATASVMYHLMSPIVTRMHDEAEQREHNATHETEVILPQKIWFPFDESQSPIYEIVYVYTALIGLQETFSLMMIQMFSMALMIYLSGQFELLGEELRSTSSNVALRLQAGGRAPLQSAGRLSMMEARSVIPITSDRLASMQNVEDFLSLLPSSETELDSTESEFSTSVVQKEMEQYLVECIKHHQKLLDVSEKLDTLWTTVFFVQFLTASLLICFLGFQAMTMPIDHNFMKMLGYLSTVVTQLGLFCAIGSNLMTQSEAVYNAVYDSEWYRQSAHYTFCTAMIMMRAQRPVQITAGWFGTLSLPLYASITVRIVK</sequence>
<keyword evidence="4" id="KW-0552">Olfaction</keyword>
<keyword evidence="12" id="KW-1185">Reference proteome</keyword>
<dbReference type="EMBL" id="JAJSOF020000013">
    <property type="protein sequence ID" value="KAJ4442838.1"/>
    <property type="molecule type" value="Genomic_DNA"/>
</dbReference>
<evidence type="ECO:0000256" key="9">
    <source>
        <dbReference type="SAM" id="MobiDB-lite"/>
    </source>
</evidence>
<organism evidence="11 12">
    <name type="scientific">Periplaneta americana</name>
    <name type="common">American cockroach</name>
    <name type="synonym">Blatta americana</name>
    <dbReference type="NCBI Taxonomy" id="6978"/>
    <lineage>
        <taxon>Eukaryota</taxon>
        <taxon>Metazoa</taxon>
        <taxon>Ecdysozoa</taxon>
        <taxon>Arthropoda</taxon>
        <taxon>Hexapoda</taxon>
        <taxon>Insecta</taxon>
        <taxon>Pterygota</taxon>
        <taxon>Neoptera</taxon>
        <taxon>Polyneoptera</taxon>
        <taxon>Dictyoptera</taxon>
        <taxon>Blattodea</taxon>
        <taxon>Blattoidea</taxon>
        <taxon>Blattidae</taxon>
        <taxon>Blattinae</taxon>
        <taxon>Periplaneta</taxon>
    </lineage>
</organism>
<keyword evidence="7" id="KW-0675">Receptor</keyword>
<evidence type="ECO:0000256" key="6">
    <source>
        <dbReference type="ARBA" id="ARBA00023136"/>
    </source>
</evidence>
<gene>
    <name evidence="11" type="ORF">ANN_04431</name>
</gene>
<keyword evidence="3 10" id="KW-0812">Transmembrane</keyword>
<accession>A0ABQ8T9A1</accession>
<feature type="transmembrane region" description="Helical" evidence="10">
    <location>
        <begin position="173"/>
        <end position="192"/>
    </location>
</feature>
<feature type="transmembrane region" description="Helical" evidence="10">
    <location>
        <begin position="115"/>
        <end position="131"/>
    </location>
</feature>
<feature type="transmembrane region" description="Helical" evidence="10">
    <location>
        <begin position="76"/>
        <end position="95"/>
    </location>
</feature>
<evidence type="ECO:0000256" key="7">
    <source>
        <dbReference type="ARBA" id="ARBA00023170"/>
    </source>
</evidence>
<evidence type="ECO:0000256" key="2">
    <source>
        <dbReference type="ARBA" id="ARBA00022606"/>
    </source>
</evidence>
<evidence type="ECO:0008006" key="13">
    <source>
        <dbReference type="Google" id="ProtNLM"/>
    </source>
</evidence>
<dbReference type="PANTHER" id="PTHR21137">
    <property type="entry name" value="ODORANT RECEPTOR"/>
    <property type="match status" value="1"/>
</dbReference>